<feature type="region of interest" description="Disordered" evidence="2">
    <location>
        <begin position="15"/>
        <end position="46"/>
    </location>
</feature>
<evidence type="ECO:0000256" key="1">
    <source>
        <dbReference type="PROSITE-ProRule" id="PRU00169"/>
    </source>
</evidence>
<dbReference type="InterPro" id="IPR001789">
    <property type="entry name" value="Sig_transdc_resp-reg_receiver"/>
</dbReference>
<comment type="caution">
    <text evidence="4">The sequence shown here is derived from an EMBL/GenBank/DDBJ whole genome shotgun (WGS) entry which is preliminary data.</text>
</comment>
<feature type="domain" description="Response regulatory" evidence="3">
    <location>
        <begin position="56"/>
        <end position="166"/>
    </location>
</feature>
<dbReference type="Gene3D" id="3.40.50.2300">
    <property type="match status" value="1"/>
</dbReference>
<dbReference type="Proteomes" id="UP000253759">
    <property type="component" value="Unassembled WGS sequence"/>
</dbReference>
<evidence type="ECO:0000256" key="2">
    <source>
        <dbReference type="SAM" id="MobiDB-lite"/>
    </source>
</evidence>
<keyword evidence="5" id="KW-1185">Reference proteome</keyword>
<dbReference type="InterPro" id="IPR011006">
    <property type="entry name" value="CheY-like_superfamily"/>
</dbReference>
<dbReference type="PROSITE" id="PS50110">
    <property type="entry name" value="RESPONSE_REGULATORY"/>
    <property type="match status" value="1"/>
</dbReference>
<reference evidence="5" key="1">
    <citation type="submission" date="2018-07" db="EMBL/GenBank/DDBJ databases">
        <authorList>
            <person name="Liu B.-T."/>
            <person name="Du Z."/>
        </authorList>
    </citation>
    <scope>NUCLEOTIDE SEQUENCE [LARGE SCALE GENOMIC DNA]</scope>
    <source>
        <strain evidence="5">XYN52</strain>
    </source>
</reference>
<feature type="modified residue" description="4-aspartylphosphate" evidence="1">
    <location>
        <position position="106"/>
    </location>
</feature>
<keyword evidence="1" id="KW-0597">Phosphoprotein</keyword>
<accession>A0A369W8M4</accession>
<evidence type="ECO:0000259" key="3">
    <source>
        <dbReference type="PROSITE" id="PS50110"/>
    </source>
</evidence>
<dbReference type="AlphaFoldDB" id="A0A369W8M4"/>
<name>A0A369W8M4_9HYPH</name>
<dbReference type="EMBL" id="QQNH01000004">
    <property type="protein sequence ID" value="RDE09710.1"/>
    <property type="molecule type" value="Genomic_DNA"/>
</dbReference>
<proteinExistence type="predicted"/>
<protein>
    <submittedName>
        <fullName evidence="4">Response regulator</fullName>
    </submittedName>
</protein>
<dbReference type="GO" id="GO:0000160">
    <property type="term" value="P:phosphorelay signal transduction system"/>
    <property type="evidence" value="ECO:0007669"/>
    <property type="project" value="InterPro"/>
</dbReference>
<organism evidence="4 5">
    <name type="scientific">Pelagibacterium lacus</name>
    <dbReference type="NCBI Taxonomy" id="2282655"/>
    <lineage>
        <taxon>Bacteria</taxon>
        <taxon>Pseudomonadati</taxon>
        <taxon>Pseudomonadota</taxon>
        <taxon>Alphaproteobacteria</taxon>
        <taxon>Hyphomicrobiales</taxon>
        <taxon>Devosiaceae</taxon>
        <taxon>Pelagibacterium</taxon>
    </lineage>
</organism>
<gene>
    <name evidence="4" type="ORF">DVH29_03990</name>
</gene>
<dbReference type="SUPFAM" id="SSF52172">
    <property type="entry name" value="CheY-like"/>
    <property type="match status" value="1"/>
</dbReference>
<evidence type="ECO:0000313" key="5">
    <source>
        <dbReference type="Proteomes" id="UP000253759"/>
    </source>
</evidence>
<sequence>MDPAAGLWRRAAAFKAHRSGPTGPVPDAGGAVQGDGEGGMTQTAARSETNDITGKCVLVVEDDYVLAREVCNDLRRHGANVLGPAPTVHYANLIMGKRKLDGAILDIKLFGEEVYELVDVLMARGVPIVFATAYQPDQIDARYRRFDVMTKPLDYTTLRRKVANFRPQPPTKQVVDAPAFPHAAPVAYGTGTGAITDRERWARMMLAAMRLRK</sequence>
<evidence type="ECO:0000313" key="4">
    <source>
        <dbReference type="EMBL" id="RDE09710.1"/>
    </source>
</evidence>